<feature type="domain" description="Ig-like" evidence="9">
    <location>
        <begin position="157"/>
        <end position="238"/>
    </location>
</feature>
<evidence type="ECO:0000256" key="2">
    <source>
        <dbReference type="ARBA" id="ARBA00023157"/>
    </source>
</evidence>
<feature type="compositionally biased region" description="Pro residues" evidence="6">
    <location>
        <begin position="536"/>
        <end position="555"/>
    </location>
</feature>
<evidence type="ECO:0000256" key="5">
    <source>
        <dbReference type="ARBA" id="ARBA00038222"/>
    </source>
</evidence>
<feature type="domain" description="Ig-like" evidence="9">
    <location>
        <begin position="67"/>
        <end position="152"/>
    </location>
</feature>
<organism evidence="10 11">
    <name type="scientific">Prolemur simus</name>
    <name type="common">Greater bamboo lemur</name>
    <name type="synonym">Hapalemur simus</name>
    <dbReference type="NCBI Taxonomy" id="1328070"/>
    <lineage>
        <taxon>Eukaryota</taxon>
        <taxon>Metazoa</taxon>
        <taxon>Chordata</taxon>
        <taxon>Craniata</taxon>
        <taxon>Vertebrata</taxon>
        <taxon>Euteleostomi</taxon>
        <taxon>Mammalia</taxon>
        <taxon>Eutheria</taxon>
        <taxon>Euarchontoglires</taxon>
        <taxon>Primates</taxon>
        <taxon>Strepsirrhini</taxon>
        <taxon>Lemuriformes</taxon>
        <taxon>Lemuridae</taxon>
        <taxon>Prolemur</taxon>
    </lineage>
</organism>
<feature type="chain" id="PRO_5034957965" evidence="8">
    <location>
        <begin position="30"/>
        <end position="573"/>
    </location>
</feature>
<dbReference type="Proteomes" id="UP000694414">
    <property type="component" value="Unplaced"/>
</dbReference>
<dbReference type="GeneTree" id="ENSGT01100000263479"/>
<dbReference type="InterPro" id="IPR036179">
    <property type="entry name" value="Ig-like_dom_sf"/>
</dbReference>
<evidence type="ECO:0000313" key="10">
    <source>
        <dbReference type="Ensembl" id="ENSPSMP00000036848.1"/>
    </source>
</evidence>
<dbReference type="InterPro" id="IPR003598">
    <property type="entry name" value="Ig_sub2"/>
</dbReference>
<dbReference type="PANTHER" id="PTHR44337">
    <property type="entry name" value="CARCINOEMBRYONIC ANTIGEN-RELATED CELL ADHESION MOLECULE 8"/>
    <property type="match status" value="1"/>
</dbReference>
<feature type="domain" description="Ig-like" evidence="9">
    <location>
        <begin position="254"/>
        <end position="339"/>
    </location>
</feature>
<evidence type="ECO:0000256" key="8">
    <source>
        <dbReference type="SAM" id="SignalP"/>
    </source>
</evidence>
<keyword evidence="7" id="KW-0812">Transmembrane</keyword>
<dbReference type="Pfam" id="PF13927">
    <property type="entry name" value="Ig_3"/>
    <property type="match status" value="4"/>
</dbReference>
<dbReference type="CDD" id="cd00096">
    <property type="entry name" value="Ig"/>
    <property type="match status" value="1"/>
</dbReference>
<evidence type="ECO:0000256" key="4">
    <source>
        <dbReference type="ARBA" id="ARBA00023319"/>
    </source>
</evidence>
<dbReference type="SMART" id="SM00409">
    <property type="entry name" value="IG"/>
    <property type="match status" value="4"/>
</dbReference>
<accession>A0A8C9AU09</accession>
<keyword evidence="11" id="KW-1185">Reference proteome</keyword>
<evidence type="ECO:0000256" key="6">
    <source>
        <dbReference type="SAM" id="MobiDB-lite"/>
    </source>
</evidence>
<keyword evidence="7" id="KW-1133">Transmembrane helix</keyword>
<feature type="domain" description="Ig-like" evidence="9">
    <location>
        <begin position="346"/>
        <end position="430"/>
    </location>
</feature>
<evidence type="ECO:0000259" key="9">
    <source>
        <dbReference type="PROSITE" id="PS50835"/>
    </source>
</evidence>
<sequence length="573" mass="62047">MEPNDLWGHWTGILLSASLLTAWIPPAAAQPTLTANPLDTNQGEKDVMLGTLTPQSHSRFSEPLAKPTVSVSPATAIEHREMVTFSCDTRDSNVTIHWVFDGLSLTFHKRMLLSTDGKTLRILTVQREDAGTYQCQVEGALQIQSSDSAFLDVNYGPDPVQIKLDPGVSSGEAVEVIEGSTVTFQVETQSRPSPAYTWFLPNNSILSHTMGTFTIDSVSREDKGVYRCLVSNNATQLSLLGALEVDVLEILTAPQVVAPSVNLVENASSVALTCQTTHEGVGVRWFLSGQPLLPSEHLTLSADNSSLFIHGLQWDDTGPYMCEVWNWGSQAQSDPLTLTINYGPDPVNITMASASGMVSTVEAELNSSLTLQCWAESLPGAEYGWTLEHSATVQLGDQLIIELLTWEHQGTYNCTASNAVTGLARSASVQIKVVGPQSFSLLAAVIVTGILAVTALAAGLACLLCVGNTKRSSKRKPEDPIHKVTQTTSEEEQPTKPSANRLRPAYDNVPRPQRQIGVKKMQPPDLPEPFYEVEPPSAPPRGCPIIPRRPPPKPAMHPLVPTLTKGNTESNYE</sequence>
<feature type="transmembrane region" description="Helical" evidence="7">
    <location>
        <begin position="439"/>
        <end position="466"/>
    </location>
</feature>
<dbReference type="InterPro" id="IPR003599">
    <property type="entry name" value="Ig_sub"/>
</dbReference>
<dbReference type="Gene3D" id="2.60.40.10">
    <property type="entry name" value="Immunoglobulins"/>
    <property type="match status" value="4"/>
</dbReference>
<dbReference type="PROSITE" id="PS50835">
    <property type="entry name" value="IG_LIKE"/>
    <property type="match status" value="4"/>
</dbReference>
<dbReference type="InterPro" id="IPR007110">
    <property type="entry name" value="Ig-like_dom"/>
</dbReference>
<feature type="signal peptide" evidence="8">
    <location>
        <begin position="1"/>
        <end position="29"/>
    </location>
</feature>
<gene>
    <name evidence="10" type="primary">CEACAM20</name>
</gene>
<evidence type="ECO:0000256" key="1">
    <source>
        <dbReference type="ARBA" id="ARBA00022729"/>
    </source>
</evidence>
<feature type="region of interest" description="Disordered" evidence="6">
    <location>
        <begin position="471"/>
        <end position="573"/>
    </location>
</feature>
<reference evidence="10" key="1">
    <citation type="submission" date="2025-08" db="UniProtKB">
        <authorList>
            <consortium name="Ensembl"/>
        </authorList>
    </citation>
    <scope>IDENTIFICATION</scope>
</reference>
<reference evidence="10" key="2">
    <citation type="submission" date="2025-09" db="UniProtKB">
        <authorList>
            <consortium name="Ensembl"/>
        </authorList>
    </citation>
    <scope>IDENTIFICATION</scope>
</reference>
<evidence type="ECO:0000313" key="11">
    <source>
        <dbReference type="Proteomes" id="UP000694414"/>
    </source>
</evidence>
<proteinExistence type="inferred from homology"/>
<dbReference type="PANTHER" id="PTHR44337:SF20">
    <property type="entry name" value="CARCINOEMBRYONIC ANTIGEN-RELATED CELL ADHESION MOLECULE 5-RELATED"/>
    <property type="match status" value="1"/>
</dbReference>
<dbReference type="InterPro" id="IPR013783">
    <property type="entry name" value="Ig-like_fold"/>
</dbReference>
<protein>
    <submittedName>
        <fullName evidence="10">CEA cell adhesion molecule 20</fullName>
    </submittedName>
</protein>
<dbReference type="SUPFAM" id="SSF48726">
    <property type="entry name" value="Immunoglobulin"/>
    <property type="match status" value="4"/>
</dbReference>
<dbReference type="GO" id="GO:0009986">
    <property type="term" value="C:cell surface"/>
    <property type="evidence" value="ECO:0007669"/>
    <property type="project" value="TreeGrafter"/>
</dbReference>
<comment type="similarity">
    <text evidence="5">Belongs to the immunoglobulin superfamily. CEA family.</text>
</comment>
<dbReference type="FunFam" id="2.60.40.10:FF:000244">
    <property type="entry name" value="carcinoembryonic antigen-related cell adhesion molecule 16"/>
    <property type="match status" value="2"/>
</dbReference>
<keyword evidence="3" id="KW-0325">Glycoprotein</keyword>
<keyword evidence="4" id="KW-0393">Immunoglobulin domain</keyword>
<dbReference type="InterPro" id="IPR052598">
    <property type="entry name" value="IgSF_CEA-related"/>
</dbReference>
<keyword evidence="7" id="KW-0472">Membrane</keyword>
<feature type="compositionally biased region" description="Polar residues" evidence="6">
    <location>
        <begin position="564"/>
        <end position="573"/>
    </location>
</feature>
<dbReference type="GO" id="GO:0007157">
    <property type="term" value="P:heterophilic cell-cell adhesion via plasma membrane cell adhesion molecules"/>
    <property type="evidence" value="ECO:0007669"/>
    <property type="project" value="TreeGrafter"/>
</dbReference>
<keyword evidence="2" id="KW-1015">Disulfide bond</keyword>
<dbReference type="Ensembl" id="ENSPSMT00000042450.1">
    <property type="protein sequence ID" value="ENSPSMP00000036848.1"/>
    <property type="gene ID" value="ENSPSMG00000025348.1"/>
</dbReference>
<name>A0A8C9AU09_PROSS</name>
<keyword evidence="1 8" id="KW-0732">Signal</keyword>
<evidence type="ECO:0000256" key="7">
    <source>
        <dbReference type="SAM" id="Phobius"/>
    </source>
</evidence>
<dbReference type="AlphaFoldDB" id="A0A8C9AU09"/>
<dbReference type="SMART" id="SM00408">
    <property type="entry name" value="IGc2"/>
    <property type="match status" value="4"/>
</dbReference>
<evidence type="ECO:0000256" key="3">
    <source>
        <dbReference type="ARBA" id="ARBA00023180"/>
    </source>
</evidence>